<dbReference type="GO" id="GO:0071555">
    <property type="term" value="P:cell wall organization"/>
    <property type="evidence" value="ECO:0007669"/>
    <property type="project" value="UniProtKB-UniRule"/>
</dbReference>
<evidence type="ECO:0000256" key="9">
    <source>
        <dbReference type="PROSITE-ProRule" id="PRU01373"/>
    </source>
</evidence>
<evidence type="ECO:0000313" key="11">
    <source>
        <dbReference type="EMBL" id="QHQ37251.1"/>
    </source>
</evidence>
<evidence type="ECO:0000256" key="2">
    <source>
        <dbReference type="ARBA" id="ARBA00005992"/>
    </source>
</evidence>
<keyword evidence="4" id="KW-0808">Transferase</keyword>
<keyword evidence="8 9" id="KW-0961">Cell wall biogenesis/degradation</keyword>
<evidence type="ECO:0000259" key="10">
    <source>
        <dbReference type="PROSITE" id="PS52029"/>
    </source>
</evidence>
<comment type="pathway">
    <text evidence="1 9">Cell wall biogenesis; peptidoglycan biosynthesis.</text>
</comment>
<dbReference type="UniPathway" id="UPA00219"/>
<evidence type="ECO:0000256" key="8">
    <source>
        <dbReference type="ARBA" id="ARBA00023316"/>
    </source>
</evidence>
<accession>A0A6P1T617</accession>
<keyword evidence="6 9" id="KW-0133">Cell shape</keyword>
<keyword evidence="3" id="KW-0328">Glycosyltransferase</keyword>
<reference evidence="11 12" key="1">
    <citation type="submission" date="2019-12" db="EMBL/GenBank/DDBJ databases">
        <title>Complete genome sequence of Algicella marina strain 9Alg 56(T) isolated from the red alga Tichocarpus crinitus.</title>
        <authorList>
            <person name="Kim S.-G."/>
            <person name="Nedashkovskaya O.I."/>
        </authorList>
    </citation>
    <scope>NUCLEOTIDE SEQUENCE [LARGE SCALE GENOMIC DNA]</scope>
    <source>
        <strain evidence="11 12">9Alg 56</strain>
    </source>
</reference>
<dbReference type="AlphaFoldDB" id="A0A6P1T617"/>
<dbReference type="EMBL" id="CP046620">
    <property type="protein sequence ID" value="QHQ37251.1"/>
    <property type="molecule type" value="Genomic_DNA"/>
</dbReference>
<evidence type="ECO:0000313" key="12">
    <source>
        <dbReference type="Proteomes" id="UP000464495"/>
    </source>
</evidence>
<dbReference type="GO" id="GO:0016757">
    <property type="term" value="F:glycosyltransferase activity"/>
    <property type="evidence" value="ECO:0007669"/>
    <property type="project" value="UniProtKB-KW"/>
</dbReference>
<evidence type="ECO:0000256" key="1">
    <source>
        <dbReference type="ARBA" id="ARBA00004752"/>
    </source>
</evidence>
<dbReference type="FunFam" id="2.40.440.10:FF:000002">
    <property type="entry name" value="L,D-transpeptidase ErfK/SrfK"/>
    <property type="match status" value="1"/>
</dbReference>
<dbReference type="Proteomes" id="UP000464495">
    <property type="component" value="Chromosome"/>
</dbReference>
<feature type="domain" description="L,D-TPase catalytic" evidence="10">
    <location>
        <begin position="53"/>
        <end position="189"/>
    </location>
</feature>
<dbReference type="SUPFAM" id="SSF141523">
    <property type="entry name" value="L,D-transpeptidase catalytic domain-like"/>
    <property type="match status" value="1"/>
</dbReference>
<dbReference type="GO" id="GO:0071972">
    <property type="term" value="F:peptidoglycan L,D-transpeptidase activity"/>
    <property type="evidence" value="ECO:0007669"/>
    <property type="project" value="TreeGrafter"/>
</dbReference>
<keyword evidence="5" id="KW-0378">Hydrolase</keyword>
<organism evidence="11 12">
    <name type="scientific">Algicella marina</name>
    <dbReference type="NCBI Taxonomy" id="2683284"/>
    <lineage>
        <taxon>Bacteria</taxon>
        <taxon>Pseudomonadati</taxon>
        <taxon>Pseudomonadota</taxon>
        <taxon>Alphaproteobacteria</taxon>
        <taxon>Rhodobacterales</taxon>
        <taxon>Paracoccaceae</taxon>
        <taxon>Algicella</taxon>
    </lineage>
</organism>
<dbReference type="InterPro" id="IPR005490">
    <property type="entry name" value="LD_TPept_cat_dom"/>
</dbReference>
<gene>
    <name evidence="11" type="ORF">GO499_01285</name>
</gene>
<dbReference type="Pfam" id="PF03734">
    <property type="entry name" value="YkuD"/>
    <property type="match status" value="1"/>
</dbReference>
<comment type="similarity">
    <text evidence="2">Belongs to the YkuD family.</text>
</comment>
<feature type="active site" description="Nucleophile" evidence="9">
    <location>
        <position position="165"/>
    </location>
</feature>
<dbReference type="GO" id="GO:0008360">
    <property type="term" value="P:regulation of cell shape"/>
    <property type="evidence" value="ECO:0007669"/>
    <property type="project" value="UniProtKB-UniRule"/>
</dbReference>
<dbReference type="Gene3D" id="2.40.440.10">
    <property type="entry name" value="L,D-transpeptidase catalytic domain-like"/>
    <property type="match status" value="1"/>
</dbReference>
<proteinExistence type="inferred from homology"/>
<dbReference type="GO" id="GO:0005576">
    <property type="term" value="C:extracellular region"/>
    <property type="evidence" value="ECO:0007669"/>
    <property type="project" value="TreeGrafter"/>
</dbReference>
<keyword evidence="7 9" id="KW-0573">Peptidoglycan synthesis</keyword>
<keyword evidence="12" id="KW-1185">Reference proteome</keyword>
<dbReference type="InterPro" id="IPR050979">
    <property type="entry name" value="LD-transpeptidase"/>
</dbReference>
<dbReference type="PANTHER" id="PTHR30582">
    <property type="entry name" value="L,D-TRANSPEPTIDASE"/>
    <property type="match status" value="1"/>
</dbReference>
<dbReference type="KEGG" id="amaq:GO499_01285"/>
<evidence type="ECO:0000256" key="5">
    <source>
        <dbReference type="ARBA" id="ARBA00022801"/>
    </source>
</evidence>
<feature type="active site" description="Proton donor/acceptor" evidence="9">
    <location>
        <position position="149"/>
    </location>
</feature>
<evidence type="ECO:0000256" key="7">
    <source>
        <dbReference type="ARBA" id="ARBA00022984"/>
    </source>
</evidence>
<dbReference type="CDD" id="cd16913">
    <property type="entry name" value="YkuD_like"/>
    <property type="match status" value="1"/>
</dbReference>
<evidence type="ECO:0000256" key="3">
    <source>
        <dbReference type="ARBA" id="ARBA00022676"/>
    </source>
</evidence>
<evidence type="ECO:0000256" key="4">
    <source>
        <dbReference type="ARBA" id="ARBA00022679"/>
    </source>
</evidence>
<sequence length="189" mass="21247">MLPPEDRPAEPTDVSYYAARQDGNRALRAVDVVNFHPSLLRQRVGYRTDEAPGTVIIDTKRFHLYLVEGDGWALRYGVAIGREGFGWTGEGVISRRAQWPRWTPPPEMIERQPELAQFEQGMPGGPKNPLGARALYVYQNGRDTLIRVHGTNTPNSIGRRASSGCFRMLNQDVIDLYNRVPDGAKIIVM</sequence>
<dbReference type="InterPro" id="IPR038063">
    <property type="entry name" value="Transpep_catalytic_dom"/>
</dbReference>
<evidence type="ECO:0000256" key="6">
    <source>
        <dbReference type="ARBA" id="ARBA00022960"/>
    </source>
</evidence>
<name>A0A6P1T617_9RHOB</name>
<dbReference type="GO" id="GO:0018104">
    <property type="term" value="P:peptidoglycan-protein cross-linking"/>
    <property type="evidence" value="ECO:0007669"/>
    <property type="project" value="TreeGrafter"/>
</dbReference>
<protein>
    <submittedName>
        <fullName evidence="11">L,D-transpeptidase family protein</fullName>
    </submittedName>
</protein>
<dbReference type="PROSITE" id="PS52029">
    <property type="entry name" value="LD_TPASE"/>
    <property type="match status" value="1"/>
</dbReference>
<dbReference type="PANTHER" id="PTHR30582:SF24">
    <property type="entry name" value="L,D-TRANSPEPTIDASE ERFK_SRFK-RELATED"/>
    <property type="match status" value="1"/>
</dbReference>